<dbReference type="Proteomes" id="UP000439903">
    <property type="component" value="Unassembled WGS sequence"/>
</dbReference>
<keyword evidence="3" id="KW-1185">Reference proteome</keyword>
<proteinExistence type="predicted"/>
<dbReference type="EMBL" id="WTPW01000145">
    <property type="protein sequence ID" value="KAF0542084.1"/>
    <property type="molecule type" value="Genomic_DNA"/>
</dbReference>
<keyword evidence="1" id="KW-0472">Membrane</keyword>
<evidence type="ECO:0000256" key="1">
    <source>
        <dbReference type="SAM" id="Phobius"/>
    </source>
</evidence>
<name>A0A8H4AXF0_GIGMA</name>
<reference evidence="2 3" key="1">
    <citation type="journal article" date="2019" name="Environ. Microbiol.">
        <title>At the nexus of three kingdoms: the genome of the mycorrhizal fungus Gigaspora margarita provides insights into plant, endobacterial and fungal interactions.</title>
        <authorList>
            <person name="Venice F."/>
            <person name="Ghignone S."/>
            <person name="Salvioli di Fossalunga A."/>
            <person name="Amselem J."/>
            <person name="Novero M."/>
            <person name="Xianan X."/>
            <person name="Sedzielewska Toro K."/>
            <person name="Morin E."/>
            <person name="Lipzen A."/>
            <person name="Grigoriev I.V."/>
            <person name="Henrissat B."/>
            <person name="Martin F.M."/>
            <person name="Bonfante P."/>
        </authorList>
    </citation>
    <scope>NUCLEOTIDE SEQUENCE [LARGE SCALE GENOMIC DNA]</scope>
    <source>
        <strain evidence="2 3">BEG34</strain>
    </source>
</reference>
<sequence>MTTIQLLYLYITKLYLGATGNQSSRSNIGIIEIELKESSPFGFDSSVEDSGTIEDIVEPPYFKVFVKRSGNFCRSILLVKYSILYSIYSFFLHKLVLLAFLFGVFEILPKSGQFSLPPPEDQQCTPSNLGLRLPNGCRHHK</sequence>
<comment type="caution">
    <text evidence="2">The sequence shown here is derived from an EMBL/GenBank/DDBJ whole genome shotgun (WGS) entry which is preliminary data.</text>
</comment>
<dbReference type="AlphaFoldDB" id="A0A8H4AXF0"/>
<evidence type="ECO:0000313" key="3">
    <source>
        <dbReference type="Proteomes" id="UP000439903"/>
    </source>
</evidence>
<accession>A0A8H4AXF0</accession>
<keyword evidence="1" id="KW-1133">Transmembrane helix</keyword>
<keyword evidence="1" id="KW-0812">Transmembrane</keyword>
<evidence type="ECO:0000313" key="2">
    <source>
        <dbReference type="EMBL" id="KAF0542084.1"/>
    </source>
</evidence>
<protein>
    <submittedName>
        <fullName evidence="2">Uncharacterized protein</fullName>
    </submittedName>
</protein>
<feature type="transmembrane region" description="Helical" evidence="1">
    <location>
        <begin position="87"/>
        <end position="108"/>
    </location>
</feature>
<organism evidence="2 3">
    <name type="scientific">Gigaspora margarita</name>
    <dbReference type="NCBI Taxonomy" id="4874"/>
    <lineage>
        <taxon>Eukaryota</taxon>
        <taxon>Fungi</taxon>
        <taxon>Fungi incertae sedis</taxon>
        <taxon>Mucoromycota</taxon>
        <taxon>Glomeromycotina</taxon>
        <taxon>Glomeromycetes</taxon>
        <taxon>Diversisporales</taxon>
        <taxon>Gigasporaceae</taxon>
        <taxon>Gigaspora</taxon>
    </lineage>
</organism>
<gene>
    <name evidence="2" type="ORF">F8M41_004781</name>
</gene>